<evidence type="ECO:0000313" key="2">
    <source>
        <dbReference type="Proteomes" id="UP000789901"/>
    </source>
</evidence>
<name>A0ABN7WBM4_GIGMA</name>
<dbReference type="Proteomes" id="UP000789901">
    <property type="component" value="Unassembled WGS sequence"/>
</dbReference>
<proteinExistence type="predicted"/>
<keyword evidence="2" id="KW-1185">Reference proteome</keyword>
<gene>
    <name evidence="1" type="ORF">GMARGA_LOCUS28791</name>
</gene>
<protein>
    <submittedName>
        <fullName evidence="1">10558_t:CDS:1</fullName>
    </submittedName>
</protein>
<accession>A0ABN7WBM4</accession>
<comment type="caution">
    <text evidence="1">The sequence shown here is derived from an EMBL/GenBank/DDBJ whole genome shotgun (WGS) entry which is preliminary data.</text>
</comment>
<sequence length="45" mass="4860">MTTALGVIIDSLPLYGDPPIILLPYYKNVNYLDGTPSTSTNTTTN</sequence>
<dbReference type="EMBL" id="CAJVQB010037487">
    <property type="protein sequence ID" value="CAG8825235.1"/>
    <property type="molecule type" value="Genomic_DNA"/>
</dbReference>
<organism evidence="1 2">
    <name type="scientific">Gigaspora margarita</name>
    <dbReference type="NCBI Taxonomy" id="4874"/>
    <lineage>
        <taxon>Eukaryota</taxon>
        <taxon>Fungi</taxon>
        <taxon>Fungi incertae sedis</taxon>
        <taxon>Mucoromycota</taxon>
        <taxon>Glomeromycotina</taxon>
        <taxon>Glomeromycetes</taxon>
        <taxon>Diversisporales</taxon>
        <taxon>Gigasporaceae</taxon>
        <taxon>Gigaspora</taxon>
    </lineage>
</organism>
<reference evidence="1 2" key="1">
    <citation type="submission" date="2021-06" db="EMBL/GenBank/DDBJ databases">
        <authorList>
            <person name="Kallberg Y."/>
            <person name="Tangrot J."/>
            <person name="Rosling A."/>
        </authorList>
    </citation>
    <scope>NUCLEOTIDE SEQUENCE [LARGE SCALE GENOMIC DNA]</scope>
    <source>
        <strain evidence="1 2">120-4 pot B 10/14</strain>
    </source>
</reference>
<feature type="non-terminal residue" evidence="1">
    <location>
        <position position="45"/>
    </location>
</feature>
<evidence type="ECO:0000313" key="1">
    <source>
        <dbReference type="EMBL" id="CAG8825235.1"/>
    </source>
</evidence>